<proteinExistence type="predicted"/>
<accession>A0A914VE57</accession>
<dbReference type="AlphaFoldDB" id="A0A914VE57"/>
<feature type="chain" id="PRO_5037571159" evidence="1">
    <location>
        <begin position="23"/>
        <end position="229"/>
    </location>
</feature>
<evidence type="ECO:0000313" key="2">
    <source>
        <dbReference type="Proteomes" id="UP000887566"/>
    </source>
</evidence>
<evidence type="ECO:0000313" key="3">
    <source>
        <dbReference type="WBParaSite" id="PSAMB.scaffold176size68932.g2950.t1"/>
    </source>
</evidence>
<keyword evidence="1" id="KW-0732">Signal</keyword>
<dbReference type="Gene3D" id="1.10.238.10">
    <property type="entry name" value="EF-hand"/>
    <property type="match status" value="1"/>
</dbReference>
<sequence>MTNSLLLVALIATVSIFSPSIALNAWGNVESSDDDYYYGGPSIASSASAAYFFENALSDNKTVLTLDDFLKVNLIYEHIMSSEKARFALVDTNNDGKVTEKEQTAYVQKLKDEEKNAQLYRFRNYIDMYDKGDGKMQAPELEVYLEERLNLKPIENVTTAKLMDPFDTDHDGALTADGLFEFFYNQPLDKLEQCYNDDYSSSTSNYDSSTIGSSATPDYGDSSTIDFHF</sequence>
<organism evidence="2 3">
    <name type="scientific">Plectus sambesii</name>
    <dbReference type="NCBI Taxonomy" id="2011161"/>
    <lineage>
        <taxon>Eukaryota</taxon>
        <taxon>Metazoa</taxon>
        <taxon>Ecdysozoa</taxon>
        <taxon>Nematoda</taxon>
        <taxon>Chromadorea</taxon>
        <taxon>Plectida</taxon>
        <taxon>Plectina</taxon>
        <taxon>Plectoidea</taxon>
        <taxon>Plectidae</taxon>
        <taxon>Plectus</taxon>
    </lineage>
</organism>
<keyword evidence="2" id="KW-1185">Reference proteome</keyword>
<dbReference type="Proteomes" id="UP000887566">
    <property type="component" value="Unplaced"/>
</dbReference>
<protein>
    <submittedName>
        <fullName evidence="3">Uncharacterized protein</fullName>
    </submittedName>
</protein>
<reference evidence="3" key="1">
    <citation type="submission" date="2022-11" db="UniProtKB">
        <authorList>
            <consortium name="WormBaseParasite"/>
        </authorList>
    </citation>
    <scope>IDENTIFICATION</scope>
</reference>
<name>A0A914VE57_9BILA</name>
<dbReference type="WBParaSite" id="PSAMB.scaffold176size68932.g2950.t1">
    <property type="protein sequence ID" value="PSAMB.scaffold176size68932.g2950.t1"/>
    <property type="gene ID" value="PSAMB.scaffold176size68932.g2950"/>
</dbReference>
<dbReference type="InterPro" id="IPR011992">
    <property type="entry name" value="EF-hand-dom_pair"/>
</dbReference>
<evidence type="ECO:0000256" key="1">
    <source>
        <dbReference type="SAM" id="SignalP"/>
    </source>
</evidence>
<feature type="signal peptide" evidence="1">
    <location>
        <begin position="1"/>
        <end position="22"/>
    </location>
</feature>
<dbReference type="SUPFAM" id="SSF47473">
    <property type="entry name" value="EF-hand"/>
    <property type="match status" value="1"/>
</dbReference>